<comment type="caution">
    <text evidence="2">The sequence shown here is derived from an EMBL/GenBank/DDBJ whole genome shotgun (WGS) entry which is preliminary data.</text>
</comment>
<dbReference type="InterPro" id="IPR016163">
    <property type="entry name" value="Ald_DH_C"/>
</dbReference>
<evidence type="ECO:0000313" key="3">
    <source>
        <dbReference type="Proteomes" id="UP000023566"/>
    </source>
</evidence>
<gene>
    <name evidence="2" type="ORF">H839_02146</name>
</gene>
<dbReference type="EMBL" id="AOTZ01000002">
    <property type="protein sequence ID" value="EZP78631.1"/>
    <property type="molecule type" value="Genomic_DNA"/>
</dbReference>
<keyword evidence="1" id="KW-0560">Oxidoreductase</keyword>
<evidence type="ECO:0000313" key="2">
    <source>
        <dbReference type="EMBL" id="EZP78631.1"/>
    </source>
</evidence>
<evidence type="ECO:0000256" key="1">
    <source>
        <dbReference type="ARBA" id="ARBA00023002"/>
    </source>
</evidence>
<proteinExistence type="predicted"/>
<dbReference type="InterPro" id="IPR016162">
    <property type="entry name" value="Ald_DH_N"/>
</dbReference>
<dbReference type="AlphaFoldDB" id="A0ABC9VII3"/>
<dbReference type="Gene3D" id="3.40.309.10">
    <property type="entry name" value="Aldehyde Dehydrogenase, Chain A, domain 2"/>
    <property type="match status" value="1"/>
</dbReference>
<dbReference type="SUPFAM" id="SSF53720">
    <property type="entry name" value="ALDH-like"/>
    <property type="match status" value="1"/>
</dbReference>
<dbReference type="GO" id="GO:0016491">
    <property type="term" value="F:oxidoreductase activity"/>
    <property type="evidence" value="ECO:0007669"/>
    <property type="project" value="UniProtKB-KW"/>
</dbReference>
<keyword evidence="3" id="KW-1185">Reference proteome</keyword>
<dbReference type="Proteomes" id="UP000023566">
    <property type="component" value="Chromosome"/>
</dbReference>
<accession>A0ABC9VII3</accession>
<organism evidence="2 3">
    <name type="scientific">Parageobacillus genomosp. 1</name>
    <dbReference type="NCBI Taxonomy" id="1295642"/>
    <lineage>
        <taxon>Bacteria</taxon>
        <taxon>Bacillati</taxon>
        <taxon>Bacillota</taxon>
        <taxon>Bacilli</taxon>
        <taxon>Bacillales</taxon>
        <taxon>Anoxybacillaceae</taxon>
        <taxon>Parageobacillus</taxon>
    </lineage>
</organism>
<name>A0ABC9VII3_9BACL</name>
<protein>
    <submittedName>
        <fullName evidence="2">Acetaldehyde dehydrogenase</fullName>
    </submittedName>
</protein>
<reference evidence="2 3" key="1">
    <citation type="journal article" date="2014" name="Appl. Microbiol. Biotechnol.">
        <title>Transformable facultative thermophile Geobacillus stearothermophilus NUB3621 as a host strain for metabolic engineering.</title>
        <authorList>
            <person name="Blanchard K."/>
            <person name="Robic S."/>
            <person name="Matsumura I."/>
        </authorList>
    </citation>
    <scope>NUCLEOTIDE SEQUENCE [LARGE SCALE GENOMIC DNA]</scope>
    <source>
        <strain evidence="2 3">NUB3621</strain>
    </source>
</reference>
<dbReference type="InterPro" id="IPR016161">
    <property type="entry name" value="Ald_DH/histidinol_DH"/>
</dbReference>
<sequence>MGGLGHTLGIYCEDEKIIEAFAIDKPVARIIINSGTTFGGISATTAVQPSLTLGCGSFGNNITSDNIEPQHLLNIKRLAYGIREMPKQEADVKVENPALV</sequence>
<dbReference type="Gene3D" id="3.40.605.10">
    <property type="entry name" value="Aldehyde Dehydrogenase, Chain A, domain 1"/>
    <property type="match status" value="1"/>
</dbReference>